<keyword evidence="1" id="KW-1133">Transmembrane helix</keyword>
<feature type="chain" id="PRO_5045713701" evidence="2">
    <location>
        <begin position="31"/>
        <end position="171"/>
    </location>
</feature>
<keyword evidence="4" id="KW-1185">Reference proteome</keyword>
<sequence>MRAIATNTRVKLLVLGILALLLGGVGTAGAAITTVPAWRAAQGAGVTGTFTLTDPRPCDRWDPPRQRCGWVGDFVSDDGTVVRRDTGLSGGLPPGAKVGDTLPARDTGSPTVIYPLAGAQSWKDDAMTLAISVAVFVLGLVLTRPWCWCWSWWRRLRQLKARGQEPSGASV</sequence>
<organism evidence="3 4">
    <name type="scientific">Dactylosporangium maewongense</name>
    <dbReference type="NCBI Taxonomy" id="634393"/>
    <lineage>
        <taxon>Bacteria</taxon>
        <taxon>Bacillati</taxon>
        <taxon>Actinomycetota</taxon>
        <taxon>Actinomycetes</taxon>
        <taxon>Micromonosporales</taxon>
        <taxon>Micromonosporaceae</taxon>
        <taxon>Dactylosporangium</taxon>
    </lineage>
</organism>
<dbReference type="Proteomes" id="UP001501470">
    <property type="component" value="Unassembled WGS sequence"/>
</dbReference>
<feature type="signal peptide" evidence="2">
    <location>
        <begin position="1"/>
        <end position="30"/>
    </location>
</feature>
<accession>A0ABP4KFU8</accession>
<feature type="transmembrane region" description="Helical" evidence="1">
    <location>
        <begin position="129"/>
        <end position="153"/>
    </location>
</feature>
<evidence type="ECO:0000256" key="1">
    <source>
        <dbReference type="SAM" id="Phobius"/>
    </source>
</evidence>
<gene>
    <name evidence="3" type="ORF">GCM10009827_006610</name>
</gene>
<dbReference type="RefSeq" id="WP_344499313.1">
    <property type="nucleotide sequence ID" value="NZ_BAAAQD010000001.1"/>
</dbReference>
<keyword evidence="1" id="KW-0472">Membrane</keyword>
<evidence type="ECO:0000256" key="2">
    <source>
        <dbReference type="SAM" id="SignalP"/>
    </source>
</evidence>
<name>A0ABP4KFU8_9ACTN</name>
<comment type="caution">
    <text evidence="3">The sequence shown here is derived from an EMBL/GenBank/DDBJ whole genome shotgun (WGS) entry which is preliminary data.</text>
</comment>
<proteinExistence type="predicted"/>
<protein>
    <submittedName>
        <fullName evidence="3">Uncharacterized protein</fullName>
    </submittedName>
</protein>
<keyword evidence="2" id="KW-0732">Signal</keyword>
<evidence type="ECO:0000313" key="3">
    <source>
        <dbReference type="EMBL" id="GAA1500531.1"/>
    </source>
</evidence>
<keyword evidence="1" id="KW-0812">Transmembrane</keyword>
<reference evidence="4" key="1">
    <citation type="journal article" date="2019" name="Int. J. Syst. Evol. Microbiol.">
        <title>The Global Catalogue of Microorganisms (GCM) 10K type strain sequencing project: providing services to taxonomists for standard genome sequencing and annotation.</title>
        <authorList>
            <consortium name="The Broad Institute Genomics Platform"/>
            <consortium name="The Broad Institute Genome Sequencing Center for Infectious Disease"/>
            <person name="Wu L."/>
            <person name="Ma J."/>
        </authorList>
    </citation>
    <scope>NUCLEOTIDE SEQUENCE [LARGE SCALE GENOMIC DNA]</scope>
    <source>
        <strain evidence="4">JCM 15933</strain>
    </source>
</reference>
<evidence type="ECO:0000313" key="4">
    <source>
        <dbReference type="Proteomes" id="UP001501470"/>
    </source>
</evidence>
<dbReference type="EMBL" id="BAAAQD010000001">
    <property type="protein sequence ID" value="GAA1500531.1"/>
    <property type="molecule type" value="Genomic_DNA"/>
</dbReference>